<accession>M3YGR1</accession>
<evidence type="ECO:0000256" key="2">
    <source>
        <dbReference type="SAM" id="SignalP"/>
    </source>
</evidence>
<reference evidence="3" key="1">
    <citation type="submission" date="2024-06" db="UniProtKB">
        <authorList>
            <consortium name="Ensembl"/>
        </authorList>
    </citation>
    <scope>IDENTIFICATION</scope>
</reference>
<name>M3YGR1_MUSPF</name>
<dbReference type="Ensembl" id="ENSMPUT00000010687.1">
    <property type="protein sequence ID" value="ENSMPUP00000010518.1"/>
    <property type="gene ID" value="ENSMPUG00000010596.1"/>
</dbReference>
<dbReference type="AlphaFoldDB" id="M3YGR1"/>
<dbReference type="HOGENOM" id="CLU_1055742_0_0_1"/>
<keyword evidence="2" id="KW-0732">Signal</keyword>
<sequence>TSQTSVIQTLALLLEWGWGESHHFCLLLGPCPESGHPTVQQFTVHGNNKQKAVPRLFSSSFLLQCLGTLLHSVLSAVHRSHPQSALPLTKKQSIPRALPAVWPARRRPTVPPRVRPLSSSPSDSSADSDALSGKSSPICWNLPDCASHMYLTVTLNSAISYLKSFSTRACSGVSISPSLPTSWSDSSVTTPLRRAVGRPSCLSCGSMEWGNCSRGRGSRVAVKVALFPAGAKSTLAYFVNHSFTSSLLRWVKRTPTSPLNFLLT</sequence>
<organism evidence="3">
    <name type="scientific">Mustela putorius furo</name>
    <name type="common">European domestic ferret</name>
    <name type="synonym">Mustela furo</name>
    <dbReference type="NCBI Taxonomy" id="9669"/>
    <lineage>
        <taxon>Eukaryota</taxon>
        <taxon>Metazoa</taxon>
        <taxon>Chordata</taxon>
        <taxon>Craniata</taxon>
        <taxon>Vertebrata</taxon>
        <taxon>Euteleostomi</taxon>
        <taxon>Mammalia</taxon>
        <taxon>Eutheria</taxon>
        <taxon>Laurasiatheria</taxon>
        <taxon>Carnivora</taxon>
        <taxon>Caniformia</taxon>
        <taxon>Musteloidea</taxon>
        <taxon>Mustelidae</taxon>
        <taxon>Mustelinae</taxon>
        <taxon>Mustela</taxon>
    </lineage>
</organism>
<dbReference type="InParanoid" id="M3YGR1"/>
<evidence type="ECO:0000256" key="1">
    <source>
        <dbReference type="SAM" id="MobiDB-lite"/>
    </source>
</evidence>
<dbReference type="EMBL" id="AEYP01070897">
    <property type="status" value="NOT_ANNOTATED_CDS"/>
    <property type="molecule type" value="Genomic_DNA"/>
</dbReference>
<feature type="compositionally biased region" description="Low complexity" evidence="1">
    <location>
        <begin position="115"/>
        <end position="129"/>
    </location>
</feature>
<feature type="region of interest" description="Disordered" evidence="1">
    <location>
        <begin position="101"/>
        <end position="130"/>
    </location>
</feature>
<evidence type="ECO:0000313" key="3">
    <source>
        <dbReference type="Ensembl" id="ENSMPUP00000010518.1"/>
    </source>
</evidence>
<feature type="signal peptide" evidence="2">
    <location>
        <begin position="1"/>
        <end position="19"/>
    </location>
</feature>
<proteinExistence type="predicted"/>
<feature type="chain" id="PRO_5004045142" evidence="2">
    <location>
        <begin position="20"/>
        <end position="264"/>
    </location>
</feature>
<protein>
    <submittedName>
        <fullName evidence="3">Uncharacterized protein</fullName>
    </submittedName>
</protein>